<keyword evidence="1" id="KW-0472">Membrane</keyword>
<dbReference type="GO" id="GO:0005739">
    <property type="term" value="C:mitochondrion"/>
    <property type="evidence" value="ECO:0007669"/>
    <property type="project" value="GOC"/>
</dbReference>
<dbReference type="Gramene" id="A03p57660.2_BraZ1">
    <property type="protein sequence ID" value="A03p57660.2_BraZ1.CDS"/>
    <property type="gene ID" value="A03g57660.2_BraZ1"/>
</dbReference>
<feature type="transmembrane region" description="Helical" evidence="1">
    <location>
        <begin position="292"/>
        <end position="314"/>
    </location>
</feature>
<dbReference type="EMBL" id="LS974619">
    <property type="protein sequence ID" value="CAG7884423.1"/>
    <property type="molecule type" value="Genomic_DNA"/>
</dbReference>
<dbReference type="InterPro" id="IPR027858">
    <property type="entry name" value="BRAWNIN"/>
</dbReference>
<accession>A0A8D9LRS5</accession>
<name>A0A8D9LRS5_BRACM</name>
<dbReference type="Pfam" id="PF14990">
    <property type="entry name" value="DUF4516"/>
    <property type="match status" value="1"/>
</dbReference>
<reference evidence="2 3" key="1">
    <citation type="submission" date="2021-07" db="EMBL/GenBank/DDBJ databases">
        <authorList>
            <consortium name="Genoscope - CEA"/>
            <person name="William W."/>
        </authorList>
    </citation>
    <scope>NUCLEOTIDE SEQUENCE [LARGE SCALE GENOMIC DNA]</scope>
</reference>
<feature type="transmembrane region" description="Helical" evidence="1">
    <location>
        <begin position="205"/>
        <end position="227"/>
    </location>
</feature>
<dbReference type="AlphaFoldDB" id="A0A8D9LRS5"/>
<gene>
    <name evidence="2" type="ORF">BRAPAZ1V2_A03P57660.2</name>
</gene>
<dbReference type="Proteomes" id="UP000694005">
    <property type="component" value="Chromosome A03"/>
</dbReference>
<organism evidence="2 3">
    <name type="scientific">Brassica campestris</name>
    <name type="common">Field mustard</name>
    <dbReference type="NCBI Taxonomy" id="3711"/>
    <lineage>
        <taxon>Eukaryota</taxon>
        <taxon>Viridiplantae</taxon>
        <taxon>Streptophyta</taxon>
        <taxon>Embryophyta</taxon>
        <taxon>Tracheophyta</taxon>
        <taxon>Spermatophyta</taxon>
        <taxon>Magnoliopsida</taxon>
        <taxon>eudicotyledons</taxon>
        <taxon>Gunneridae</taxon>
        <taxon>Pentapetalae</taxon>
        <taxon>rosids</taxon>
        <taxon>malvids</taxon>
        <taxon>Brassicales</taxon>
        <taxon>Brassicaceae</taxon>
        <taxon>Brassiceae</taxon>
        <taxon>Brassica</taxon>
    </lineage>
</organism>
<dbReference type="PANTHER" id="PTHR46666">
    <property type="entry name" value="60S RIBOSOMAL L18A-LIKE PROTEIN"/>
    <property type="match status" value="1"/>
</dbReference>
<proteinExistence type="predicted"/>
<keyword evidence="1" id="KW-1133">Transmembrane helix</keyword>
<feature type="transmembrane region" description="Helical" evidence="1">
    <location>
        <begin position="247"/>
        <end position="271"/>
    </location>
</feature>
<dbReference type="PANTHER" id="PTHR46666:SF8">
    <property type="entry name" value="BNAA03G47810D PROTEIN"/>
    <property type="match status" value="1"/>
</dbReference>
<protein>
    <submittedName>
        <fullName evidence="2">Uncharacterized protein</fullName>
    </submittedName>
</protein>
<evidence type="ECO:0000313" key="2">
    <source>
        <dbReference type="EMBL" id="CAG7884423.1"/>
    </source>
</evidence>
<keyword evidence="1" id="KW-0812">Transmembrane</keyword>
<sequence length="338" mass="37545">MSFDHFVDVKVHGDGSAELVKSMGDNKYASLMRPAGRYYSAIKVNVYEVEAAAEEEDDDSSLSRYCDYLNSSLAINLFLEFLLLKISGVNPRRPTDPLQSLGFCAPSHRTIAARFFNANSEVGALHSLTLSFTEEHMAENVKEHGDGSAELVKSMGDNKYASLMRPAGRYYSVIKDATVCGKGRYTLVKDVDDVENGAYDKPLPCFGCGIGWFSFLMGFVFPFLWYYSTFLYFGNYYRKDPRERAGLAASAITAMGFSLLLLVIVAFRCVLEEYYKMNKRFGGKIPTGTPSLALSTIVVVASLLGGASIVHNLYKPDLRLPQMENDEPDKKKESGNKD</sequence>
<dbReference type="GO" id="GO:0034551">
    <property type="term" value="P:mitochondrial respiratory chain complex III assembly"/>
    <property type="evidence" value="ECO:0007669"/>
    <property type="project" value="InterPro"/>
</dbReference>
<evidence type="ECO:0000313" key="3">
    <source>
        <dbReference type="Proteomes" id="UP000694005"/>
    </source>
</evidence>
<evidence type="ECO:0000256" key="1">
    <source>
        <dbReference type="SAM" id="Phobius"/>
    </source>
</evidence>